<feature type="region of interest" description="Disordered" evidence="10">
    <location>
        <begin position="349"/>
        <end position="387"/>
    </location>
</feature>
<keyword evidence="1 9" id="KW-0479">Metal-binding</keyword>
<evidence type="ECO:0000256" key="5">
    <source>
        <dbReference type="ARBA" id="ARBA00022833"/>
    </source>
</evidence>
<evidence type="ECO:0000313" key="12">
    <source>
        <dbReference type="EMBL" id="KXB07541.1"/>
    </source>
</evidence>
<gene>
    <name evidence="12" type="ORF">AKJ54_00110</name>
</gene>
<dbReference type="GO" id="GO:0016887">
    <property type="term" value="F:ATP hydrolysis activity"/>
    <property type="evidence" value="ECO:0007669"/>
    <property type="project" value="InterPro"/>
</dbReference>
<reference evidence="12 13" key="1">
    <citation type="journal article" date="2016" name="Sci. Rep.">
        <title>Metabolic traits of an uncultured archaeal lineage -MSBL1- from brine pools of the Red Sea.</title>
        <authorList>
            <person name="Mwirichia R."/>
            <person name="Alam I."/>
            <person name="Rashid M."/>
            <person name="Vinu M."/>
            <person name="Ba-Alawi W."/>
            <person name="Anthony Kamau A."/>
            <person name="Kamanda Ngugi D."/>
            <person name="Goker M."/>
            <person name="Klenk H.P."/>
            <person name="Bajic V."/>
            <person name="Stingl U."/>
        </authorList>
    </citation>
    <scope>NUCLEOTIDE SEQUENCE [LARGE SCALE GENOMIC DNA]</scope>
    <source>
        <strain evidence="12">SCGC-AAA382K21</strain>
    </source>
</reference>
<dbReference type="Gene3D" id="1.10.287.510">
    <property type="entry name" value="Helix hairpin bin"/>
    <property type="match status" value="1"/>
</dbReference>
<evidence type="ECO:0000256" key="3">
    <source>
        <dbReference type="ARBA" id="ARBA00022763"/>
    </source>
</evidence>
<feature type="region of interest" description="Disordered" evidence="10">
    <location>
        <begin position="492"/>
        <end position="512"/>
    </location>
</feature>
<accession>A0A133VMA5</accession>
<feature type="binding site" evidence="9">
    <location>
        <position position="414"/>
    </location>
    <ligand>
        <name>Zn(2+)</name>
        <dbReference type="ChEBI" id="CHEBI:29105"/>
    </ligand>
</feature>
<keyword evidence="3" id="KW-0227">DNA damage</keyword>
<dbReference type="Proteomes" id="UP000070504">
    <property type="component" value="Unassembled WGS sequence"/>
</dbReference>
<evidence type="ECO:0000256" key="10">
    <source>
        <dbReference type="SAM" id="MobiDB-lite"/>
    </source>
</evidence>
<evidence type="ECO:0000256" key="2">
    <source>
        <dbReference type="ARBA" id="ARBA00022741"/>
    </source>
</evidence>
<keyword evidence="5 9" id="KW-0862">Zinc</keyword>
<dbReference type="AlphaFoldDB" id="A0A133VMA5"/>
<dbReference type="GO" id="GO:0005524">
    <property type="term" value="F:ATP binding"/>
    <property type="evidence" value="ECO:0007669"/>
    <property type="project" value="UniProtKB-KW"/>
</dbReference>
<dbReference type="EMBL" id="LHYH01000002">
    <property type="protein sequence ID" value="KXB07541.1"/>
    <property type="molecule type" value="Genomic_DNA"/>
</dbReference>
<feature type="region of interest" description="Disordered" evidence="10">
    <location>
        <begin position="309"/>
        <end position="337"/>
    </location>
</feature>
<feature type="compositionally biased region" description="Basic and acidic residues" evidence="10">
    <location>
        <begin position="492"/>
        <end position="505"/>
    </location>
</feature>
<keyword evidence="13" id="KW-1185">Reference proteome</keyword>
<feature type="binding site" evidence="9">
    <location>
        <position position="411"/>
    </location>
    <ligand>
        <name>Zn(2+)</name>
        <dbReference type="ChEBI" id="CHEBI:29105"/>
    </ligand>
</feature>
<keyword evidence="4" id="KW-0378">Hydrolase</keyword>
<protein>
    <recommendedName>
        <fullName evidence="11">Zinc-hook domain-containing protein</fullName>
    </recommendedName>
</protein>
<dbReference type="GO" id="GO:0006302">
    <property type="term" value="P:double-strand break repair"/>
    <property type="evidence" value="ECO:0007669"/>
    <property type="project" value="InterPro"/>
</dbReference>
<keyword evidence="2" id="KW-0547">Nucleotide-binding</keyword>
<keyword evidence="8" id="KW-0234">DNA repair</keyword>
<organism evidence="12 13">
    <name type="scientific">candidate division MSBL1 archaeon SCGC-AAA382K21</name>
    <dbReference type="NCBI Taxonomy" id="1698283"/>
    <lineage>
        <taxon>Archaea</taxon>
        <taxon>Methanobacteriati</taxon>
        <taxon>Methanobacteriota</taxon>
        <taxon>candidate division MSBL1</taxon>
    </lineage>
</organism>
<dbReference type="GO" id="GO:0046872">
    <property type="term" value="F:metal ion binding"/>
    <property type="evidence" value="ECO:0007669"/>
    <property type="project" value="UniProtKB-UniRule"/>
</dbReference>
<name>A0A133VMA5_9EURY</name>
<dbReference type="Pfam" id="PF04423">
    <property type="entry name" value="Rad50_zn_hook"/>
    <property type="match status" value="1"/>
</dbReference>
<dbReference type="PROSITE" id="PS51131">
    <property type="entry name" value="ZN_HOOK"/>
    <property type="match status" value="1"/>
</dbReference>
<evidence type="ECO:0000256" key="1">
    <source>
        <dbReference type="ARBA" id="ARBA00022723"/>
    </source>
</evidence>
<dbReference type="InterPro" id="IPR038729">
    <property type="entry name" value="Rad50/SbcC_AAA"/>
</dbReference>
<dbReference type="Pfam" id="PF13476">
    <property type="entry name" value="AAA_23"/>
    <property type="match status" value="1"/>
</dbReference>
<keyword evidence="6" id="KW-0067">ATP-binding</keyword>
<sequence>MLWRKIMITRVKLENWKSHDTTEMEFSEGTNVLVGIMGSGKSAVLDGITYGLFGTVPAVRNRRITLDDLIRKRPVKEDTAKVEVEFTDPQGASYIVKRKIERGKGTTFAEIRQKEGELIDKPNSTSVTEHVTTLLQVDFDFYRRMIYAEQNQLDLFLTLEPRERRRRVDELLKINKFENARKNVVTIVNRLKDRLEDREEELRELREDEEIEALPSLEEELKETENERQELAEKKEQIKPEIKKVEERLDKLEKVKNEIEDLSKKIESVKARIETLNQQIAKDKEKLGKHVDTTLEDLEGRVEDLKEKLKEKKEEAERLESEASSSTAEVSKLKTEKKSLKNEIEDIKEKINEKENSQEELEEIDVPKLSEELESLKDNREDLRDESSGLKARINDLRNSLEELRVAESTCPVCGRPLKPEKKSKLIQERNRRLEDLETKLSNVREEIKSVENDISDMNKLHEKVTDLRTDIEDLPNLRSKLDELEKNIENKSKELSEASDKSEEVNENLKNVKREVERIREDFEESKKLRESREDLKSSSKEKEKAEKERKALQSELEEREKEFDEDLVRDLKNRNQELIKKQEHFKTRVNEIDKLIEQKKKLVENIREKKRRLERREAEVEILRGSISSLNKIKRALSESQTALREQVIEAVNAMMNDIWQDIYPYGDFRRIRLSIEESGRTSDYELQLMDSSGAWVPVEGVVSGGERTCASLTLRIAFAVVLAPGLSWLVLDEPTHNLDSEGIEYLSEVLRGGIPKFVNQLLLITHEKQLESAVSGNLHRFFRDKSQDGPTEVRRVYEED</sequence>
<feature type="compositionally biased region" description="Basic and acidic residues" evidence="10">
    <location>
        <begin position="365"/>
        <end position="387"/>
    </location>
</feature>
<evidence type="ECO:0000256" key="8">
    <source>
        <dbReference type="ARBA" id="ARBA00023204"/>
    </source>
</evidence>
<feature type="region of interest" description="Disordered" evidence="10">
    <location>
        <begin position="526"/>
        <end position="558"/>
    </location>
</feature>
<dbReference type="SUPFAM" id="SSF75712">
    <property type="entry name" value="Rad50 coiled-coil Zn hook"/>
    <property type="match status" value="1"/>
</dbReference>
<evidence type="ECO:0000256" key="4">
    <source>
        <dbReference type="ARBA" id="ARBA00022801"/>
    </source>
</evidence>
<dbReference type="PANTHER" id="PTHR32114:SF2">
    <property type="entry name" value="ABC TRANSPORTER ABCH.3"/>
    <property type="match status" value="1"/>
</dbReference>
<dbReference type="Gene3D" id="1.20.1480.30">
    <property type="entry name" value="Designed four-helix bundle protein"/>
    <property type="match status" value="1"/>
</dbReference>
<dbReference type="InterPro" id="IPR027417">
    <property type="entry name" value="P-loop_NTPase"/>
</dbReference>
<feature type="domain" description="Zinc-hook" evidence="11">
    <location>
        <begin position="366"/>
        <end position="463"/>
    </location>
</feature>
<evidence type="ECO:0000259" key="11">
    <source>
        <dbReference type="PROSITE" id="PS51131"/>
    </source>
</evidence>
<dbReference type="PANTHER" id="PTHR32114">
    <property type="entry name" value="ABC TRANSPORTER ABCH.3"/>
    <property type="match status" value="1"/>
</dbReference>
<dbReference type="Gene3D" id="3.40.50.300">
    <property type="entry name" value="P-loop containing nucleotide triphosphate hydrolases"/>
    <property type="match status" value="2"/>
</dbReference>
<keyword evidence="7" id="KW-0175">Coiled coil</keyword>
<dbReference type="InterPro" id="IPR013134">
    <property type="entry name" value="Zn_hook_RAD50"/>
</dbReference>
<comment type="caution">
    <text evidence="12">The sequence shown here is derived from an EMBL/GenBank/DDBJ whole genome shotgun (WGS) entry which is preliminary data.</text>
</comment>
<evidence type="ECO:0000256" key="6">
    <source>
        <dbReference type="ARBA" id="ARBA00022840"/>
    </source>
</evidence>
<proteinExistence type="predicted"/>
<evidence type="ECO:0000256" key="7">
    <source>
        <dbReference type="ARBA" id="ARBA00023054"/>
    </source>
</evidence>
<feature type="compositionally biased region" description="Basic and acidic residues" evidence="10">
    <location>
        <begin position="309"/>
        <end position="321"/>
    </location>
</feature>
<evidence type="ECO:0000256" key="9">
    <source>
        <dbReference type="PROSITE-ProRule" id="PRU00471"/>
    </source>
</evidence>
<dbReference type="SUPFAM" id="SSF52540">
    <property type="entry name" value="P-loop containing nucleoside triphosphate hydrolases"/>
    <property type="match status" value="2"/>
</dbReference>
<evidence type="ECO:0000313" key="13">
    <source>
        <dbReference type="Proteomes" id="UP000070504"/>
    </source>
</evidence>